<feature type="transmembrane region" description="Helical" evidence="1">
    <location>
        <begin position="20"/>
        <end position="39"/>
    </location>
</feature>
<evidence type="ECO:0000313" key="3">
    <source>
        <dbReference type="Proteomes" id="UP000184079"/>
    </source>
</evidence>
<dbReference type="RefSeq" id="WP_073012662.1">
    <property type="nucleotide sequence ID" value="NZ_FQXD01000020.1"/>
</dbReference>
<dbReference type="OrthoDB" id="2884345at2"/>
<proteinExistence type="predicted"/>
<accession>A0A1M5X2V0</accession>
<keyword evidence="3" id="KW-1185">Reference proteome</keyword>
<gene>
    <name evidence="2" type="ORF">SAMN05421807_12069</name>
</gene>
<name>A0A1M5X2V0_9BACI</name>
<organism evidence="2 3">
    <name type="scientific">Virgibacillus chiguensis</name>
    <dbReference type="NCBI Taxonomy" id="411959"/>
    <lineage>
        <taxon>Bacteria</taxon>
        <taxon>Bacillati</taxon>
        <taxon>Bacillota</taxon>
        <taxon>Bacilli</taxon>
        <taxon>Bacillales</taxon>
        <taxon>Bacillaceae</taxon>
        <taxon>Virgibacillus</taxon>
    </lineage>
</organism>
<sequence>MYLLLFTIIYCVITQTLNISYEYAMGIYIIGLSLVKGFFSEEIKDIFNFQKAKKLYEKNGFNKSLMELLSLILIFVNSYLIDYKPFHLFEFIYIFFLIAIIYRFLFWGTTQTLKKLTYK</sequence>
<reference evidence="3" key="1">
    <citation type="submission" date="2016-11" db="EMBL/GenBank/DDBJ databases">
        <authorList>
            <person name="Varghese N."/>
            <person name="Submissions S."/>
        </authorList>
    </citation>
    <scope>NUCLEOTIDE SEQUENCE [LARGE SCALE GENOMIC DNA]</scope>
    <source>
        <strain evidence="3">CGMCC 1.6496</strain>
    </source>
</reference>
<keyword evidence="1" id="KW-1133">Transmembrane helix</keyword>
<feature type="transmembrane region" description="Helical" evidence="1">
    <location>
        <begin position="86"/>
        <end position="106"/>
    </location>
</feature>
<evidence type="ECO:0000313" key="2">
    <source>
        <dbReference type="EMBL" id="SHH93888.1"/>
    </source>
</evidence>
<evidence type="ECO:0000256" key="1">
    <source>
        <dbReference type="SAM" id="Phobius"/>
    </source>
</evidence>
<dbReference type="Proteomes" id="UP000184079">
    <property type="component" value="Unassembled WGS sequence"/>
</dbReference>
<dbReference type="AlphaFoldDB" id="A0A1M5X2V0"/>
<protein>
    <submittedName>
        <fullName evidence="2">Uncharacterized protein</fullName>
    </submittedName>
</protein>
<dbReference type="EMBL" id="FQXD01000020">
    <property type="protein sequence ID" value="SHH93888.1"/>
    <property type="molecule type" value="Genomic_DNA"/>
</dbReference>
<feature type="transmembrane region" description="Helical" evidence="1">
    <location>
        <begin position="60"/>
        <end position="80"/>
    </location>
</feature>
<keyword evidence="1" id="KW-0472">Membrane</keyword>
<keyword evidence="1" id="KW-0812">Transmembrane</keyword>